<name>M6HBM0_LEPIR</name>
<organism evidence="2 3">
    <name type="scientific">Leptospira interrogans serovar Zanoni str. LT2156</name>
    <dbReference type="NCBI Taxonomy" id="1001601"/>
    <lineage>
        <taxon>Bacteria</taxon>
        <taxon>Pseudomonadati</taxon>
        <taxon>Spirochaetota</taxon>
        <taxon>Spirochaetia</taxon>
        <taxon>Leptospirales</taxon>
        <taxon>Leptospiraceae</taxon>
        <taxon>Leptospira</taxon>
    </lineage>
</organism>
<evidence type="ECO:0000313" key="2">
    <source>
        <dbReference type="EMBL" id="EMM94713.1"/>
    </source>
</evidence>
<gene>
    <name evidence="2" type="ORF">LEP1GSC158_2111</name>
</gene>
<feature type="transmembrane region" description="Helical" evidence="1">
    <location>
        <begin position="36"/>
        <end position="57"/>
    </location>
</feature>
<keyword evidence="1" id="KW-0812">Transmembrane</keyword>
<accession>M6HBM0</accession>
<dbReference type="AlphaFoldDB" id="M6HBM0"/>
<dbReference type="Proteomes" id="UP000012089">
    <property type="component" value="Unassembled WGS sequence"/>
</dbReference>
<sequence length="319" mass="37654">MLNKSFEKHLGNSVKSMAELKDLEDKLNSNLSKISAIRIFSWFFFTIFWIISIWTLLQQTIWLHKFQFFALLYLNYYLCLFSLFVSCIIIFPIAKYVDKRRLIVNIILEFDNAGQRKIIECCNIINQRIVTAKTSLLVKSTKSTYYKYSAGAFGTLDTISLRQKINSAYRLSSRINQYSLECDSLQITFIGNIVLVLDWCSRRFSVYQSFNVYGSINHFPFIWEDKVPIDSHILEYTWRHPNKNGRPDQRFKDNYKIPVLSFWSLEIELNEQARQILISDSLIGEEIAKLIENLKQELNHQEIINRENQEHNNEPKTKS</sequence>
<keyword evidence="1" id="KW-0472">Membrane</keyword>
<evidence type="ECO:0000313" key="3">
    <source>
        <dbReference type="Proteomes" id="UP000012089"/>
    </source>
</evidence>
<feature type="transmembrane region" description="Helical" evidence="1">
    <location>
        <begin position="69"/>
        <end position="91"/>
    </location>
</feature>
<keyword evidence="1" id="KW-1133">Transmembrane helix</keyword>
<reference evidence="2 3" key="1">
    <citation type="submission" date="2013-01" db="EMBL/GenBank/DDBJ databases">
        <authorList>
            <person name="Harkins D.M."/>
            <person name="Durkin A.S."/>
            <person name="Brinkac L.M."/>
            <person name="Haft D.H."/>
            <person name="Selengut J.D."/>
            <person name="Sanka R."/>
            <person name="DePew J."/>
            <person name="Purushe J."/>
            <person name="Tulsiani S.M."/>
            <person name="Graham G.C."/>
            <person name="Burns M.-A."/>
            <person name="Dohnt M.F."/>
            <person name="Smythe L.D."/>
            <person name="McKay D.B."/>
            <person name="Craig S.B."/>
            <person name="Vinetz J.M."/>
            <person name="Sutton G.G."/>
            <person name="Nierman W.C."/>
            <person name="Fouts D.E."/>
        </authorList>
    </citation>
    <scope>NUCLEOTIDE SEQUENCE [LARGE SCALE GENOMIC DNA]</scope>
    <source>
        <strain evidence="2 3">LT2156</strain>
    </source>
</reference>
<protein>
    <submittedName>
        <fullName evidence="2">Uncharacterized protein</fullName>
    </submittedName>
</protein>
<evidence type="ECO:0000256" key="1">
    <source>
        <dbReference type="SAM" id="Phobius"/>
    </source>
</evidence>
<proteinExistence type="predicted"/>
<dbReference type="EMBL" id="AFMF02000033">
    <property type="protein sequence ID" value="EMM94713.1"/>
    <property type="molecule type" value="Genomic_DNA"/>
</dbReference>
<comment type="caution">
    <text evidence="2">The sequence shown here is derived from an EMBL/GenBank/DDBJ whole genome shotgun (WGS) entry which is preliminary data.</text>
</comment>